<feature type="non-terminal residue" evidence="3">
    <location>
        <position position="82"/>
    </location>
</feature>
<dbReference type="Proteomes" id="UP000032515">
    <property type="component" value="Unassembled WGS sequence"/>
</dbReference>
<evidence type="ECO:0000313" key="3">
    <source>
        <dbReference type="EMBL" id="KIZ35437.1"/>
    </source>
</evidence>
<protein>
    <submittedName>
        <fullName evidence="3">Uncharacterized protein</fullName>
    </submittedName>
</protein>
<organism evidence="3 4">
    <name type="scientific">Rhodopseudomonas palustris</name>
    <dbReference type="NCBI Taxonomy" id="1076"/>
    <lineage>
        <taxon>Bacteria</taxon>
        <taxon>Pseudomonadati</taxon>
        <taxon>Pseudomonadota</taxon>
        <taxon>Alphaproteobacteria</taxon>
        <taxon>Hyphomicrobiales</taxon>
        <taxon>Nitrobacteraceae</taxon>
        <taxon>Rhodopseudomonas</taxon>
    </lineage>
</organism>
<dbReference type="EMBL" id="JXXE01000623">
    <property type="protein sequence ID" value="KIZ35437.1"/>
    <property type="molecule type" value="Genomic_DNA"/>
</dbReference>
<feature type="chain" id="PRO_5002319110" evidence="2">
    <location>
        <begin position="29"/>
        <end position="82"/>
    </location>
</feature>
<feature type="compositionally biased region" description="Low complexity" evidence="1">
    <location>
        <begin position="36"/>
        <end position="47"/>
    </location>
</feature>
<reference evidence="3 4" key="1">
    <citation type="submission" date="2014-11" db="EMBL/GenBank/DDBJ databases">
        <title>Genomics and ecophysiology of heterotrophic nitrogen fixing bacteria isolated from estuarine surface water.</title>
        <authorList>
            <person name="Bentzon-Tilia M."/>
            <person name="Severin I."/>
            <person name="Hansen L.H."/>
            <person name="Riemann L."/>
        </authorList>
    </citation>
    <scope>NUCLEOTIDE SEQUENCE [LARGE SCALE GENOMIC DNA]</scope>
    <source>
        <strain evidence="3 4">BAL398</strain>
    </source>
</reference>
<evidence type="ECO:0000256" key="1">
    <source>
        <dbReference type="SAM" id="MobiDB-lite"/>
    </source>
</evidence>
<comment type="caution">
    <text evidence="3">The sequence shown here is derived from an EMBL/GenBank/DDBJ whole genome shotgun (WGS) entry which is preliminary data.</text>
</comment>
<keyword evidence="2" id="KW-0732">Signal</keyword>
<dbReference type="AlphaFoldDB" id="A0A0D7E7B7"/>
<evidence type="ECO:0000313" key="4">
    <source>
        <dbReference type="Proteomes" id="UP000032515"/>
    </source>
</evidence>
<accession>A0A0D7E7B7</accession>
<feature type="region of interest" description="Disordered" evidence="1">
    <location>
        <begin position="36"/>
        <end position="82"/>
    </location>
</feature>
<evidence type="ECO:0000256" key="2">
    <source>
        <dbReference type="SAM" id="SignalP"/>
    </source>
</evidence>
<sequence length="82" mass="8322">MTKLNLTLLATTALTAMQFAALPSYAQAAPLQLAQATPAPAETGPDGKPLPKQPPKGPPPGGIGHAPPPPPAMQRPPHPEPP</sequence>
<proteinExistence type="predicted"/>
<feature type="compositionally biased region" description="Pro residues" evidence="1">
    <location>
        <begin position="51"/>
        <end position="76"/>
    </location>
</feature>
<name>A0A0D7E7B7_RHOPL</name>
<feature type="signal peptide" evidence="2">
    <location>
        <begin position="1"/>
        <end position="28"/>
    </location>
</feature>
<gene>
    <name evidence="3" type="ORF">OO17_25695</name>
</gene>